<dbReference type="InterPro" id="IPR016032">
    <property type="entry name" value="Sig_transdc_resp-reg_C-effctor"/>
</dbReference>
<keyword evidence="1" id="KW-0597">Phosphoprotein</keyword>
<name>A0A9X2RZ39_STRMQ</name>
<evidence type="ECO:0000256" key="4">
    <source>
        <dbReference type="ARBA" id="ARBA00023163"/>
    </source>
</evidence>
<dbReference type="GO" id="GO:0006355">
    <property type="term" value="P:regulation of DNA-templated transcription"/>
    <property type="evidence" value="ECO:0007669"/>
    <property type="project" value="InterPro"/>
</dbReference>
<dbReference type="SUPFAM" id="SSF52172">
    <property type="entry name" value="CheY-like"/>
    <property type="match status" value="1"/>
</dbReference>
<dbReference type="PRINTS" id="PR00038">
    <property type="entry name" value="HTHLUXR"/>
</dbReference>
<comment type="caution">
    <text evidence="5">Lacks conserved residue(s) required for the propagation of feature annotation.</text>
</comment>
<keyword evidence="4" id="KW-0804">Transcription</keyword>
<evidence type="ECO:0000256" key="1">
    <source>
        <dbReference type="ARBA" id="ARBA00022553"/>
    </source>
</evidence>
<evidence type="ECO:0000313" key="8">
    <source>
        <dbReference type="EMBL" id="MCQ8836246.1"/>
    </source>
</evidence>
<evidence type="ECO:0000259" key="6">
    <source>
        <dbReference type="PROSITE" id="PS50043"/>
    </source>
</evidence>
<dbReference type="GO" id="GO:0000160">
    <property type="term" value="P:phosphorelay signal transduction system"/>
    <property type="evidence" value="ECO:0007669"/>
    <property type="project" value="InterPro"/>
</dbReference>
<dbReference type="PROSITE" id="PS50043">
    <property type="entry name" value="HTH_LUXR_2"/>
    <property type="match status" value="1"/>
</dbReference>
<evidence type="ECO:0000259" key="7">
    <source>
        <dbReference type="PROSITE" id="PS50110"/>
    </source>
</evidence>
<dbReference type="InterPro" id="IPR000792">
    <property type="entry name" value="Tscrpt_reg_LuxR_C"/>
</dbReference>
<evidence type="ECO:0000256" key="5">
    <source>
        <dbReference type="PROSITE-ProRule" id="PRU00169"/>
    </source>
</evidence>
<dbReference type="PROSITE" id="PS50110">
    <property type="entry name" value="RESPONSE_REGULATORY"/>
    <property type="match status" value="1"/>
</dbReference>
<organism evidence="8 9">
    <name type="scientific">Streptomyces malaysiensis subsp. samsunensis</name>
    <dbReference type="NCBI Taxonomy" id="459658"/>
    <lineage>
        <taxon>Bacteria</taxon>
        <taxon>Bacillati</taxon>
        <taxon>Actinomycetota</taxon>
        <taxon>Actinomycetes</taxon>
        <taxon>Kitasatosporales</taxon>
        <taxon>Streptomycetaceae</taxon>
        <taxon>Streptomyces</taxon>
        <taxon>Streptomyces violaceusniger group</taxon>
    </lineage>
</organism>
<gene>
    <name evidence="8" type="ORF">NQU54_46425</name>
</gene>
<evidence type="ECO:0000256" key="3">
    <source>
        <dbReference type="ARBA" id="ARBA00023125"/>
    </source>
</evidence>
<evidence type="ECO:0000313" key="9">
    <source>
        <dbReference type="Proteomes" id="UP001142400"/>
    </source>
</evidence>
<dbReference type="EMBL" id="JANIIC010000117">
    <property type="protein sequence ID" value="MCQ8836246.1"/>
    <property type="molecule type" value="Genomic_DNA"/>
</dbReference>
<dbReference type="InterPro" id="IPR058245">
    <property type="entry name" value="NreC/VraR/RcsB-like_REC"/>
</dbReference>
<dbReference type="RefSeq" id="WP_257636311.1">
    <property type="nucleotide sequence ID" value="NZ_JANIIC010000117.1"/>
</dbReference>
<dbReference type="PANTHER" id="PTHR44688:SF16">
    <property type="entry name" value="DNA-BINDING TRANSCRIPTIONAL ACTIVATOR DEVR_DOSR"/>
    <property type="match status" value="1"/>
</dbReference>
<dbReference type="SMART" id="SM00448">
    <property type="entry name" value="REC"/>
    <property type="match status" value="1"/>
</dbReference>
<dbReference type="SUPFAM" id="SSF46894">
    <property type="entry name" value="C-terminal effector domain of the bipartite response regulators"/>
    <property type="match status" value="1"/>
</dbReference>
<keyword evidence="3" id="KW-0238">DNA-binding</keyword>
<dbReference type="Pfam" id="PF00072">
    <property type="entry name" value="Response_reg"/>
    <property type="match status" value="1"/>
</dbReference>
<sequence>MSAPEHRTTRLFIIDDNVLFREGMAEICDREPDLSVVGRAASGLDAVAQVRRSRPDVVLLSSRTPCHDTEEVVAQLTAGPGEPRLVILATHETVQTARTFLSMGAWAYISKNSTREELLTVVRTVGRGSDRAVLSVPRGVLEQLARPVASPLSSRELEVIELVAAGLSNAQIASRLYISEGTVKRHLSNTYLKLDVRSRTAAVNKAAVMGLLLGNVA</sequence>
<dbReference type="PROSITE" id="PS00622">
    <property type="entry name" value="HTH_LUXR_1"/>
    <property type="match status" value="1"/>
</dbReference>
<dbReference type="InterPro" id="IPR001789">
    <property type="entry name" value="Sig_transdc_resp-reg_receiver"/>
</dbReference>
<feature type="domain" description="Response regulatory" evidence="7">
    <location>
        <begin position="10"/>
        <end position="126"/>
    </location>
</feature>
<reference evidence="8" key="1">
    <citation type="submission" date="2022-06" db="EMBL/GenBank/DDBJ databases">
        <title>WGS of actinobacteria.</title>
        <authorList>
            <person name="Thawai C."/>
        </authorList>
    </citation>
    <scope>NUCLEOTIDE SEQUENCE</scope>
    <source>
        <strain evidence="8">DSM 42010</strain>
    </source>
</reference>
<protein>
    <submittedName>
        <fullName evidence="8">Response regulator transcription factor</fullName>
    </submittedName>
</protein>
<feature type="domain" description="HTH luxR-type" evidence="6">
    <location>
        <begin position="145"/>
        <end position="210"/>
    </location>
</feature>
<dbReference type="GO" id="GO:0003677">
    <property type="term" value="F:DNA binding"/>
    <property type="evidence" value="ECO:0007669"/>
    <property type="project" value="UniProtKB-KW"/>
</dbReference>
<dbReference type="SMART" id="SM00421">
    <property type="entry name" value="HTH_LUXR"/>
    <property type="match status" value="1"/>
</dbReference>
<accession>A0A9X2RZ39</accession>
<comment type="caution">
    <text evidence="8">The sequence shown here is derived from an EMBL/GenBank/DDBJ whole genome shotgun (WGS) entry which is preliminary data.</text>
</comment>
<dbReference type="PANTHER" id="PTHR44688">
    <property type="entry name" value="DNA-BINDING TRANSCRIPTIONAL ACTIVATOR DEVR_DOSR"/>
    <property type="match status" value="1"/>
</dbReference>
<dbReference type="Gene3D" id="3.40.50.2300">
    <property type="match status" value="1"/>
</dbReference>
<dbReference type="InterPro" id="IPR011006">
    <property type="entry name" value="CheY-like_superfamily"/>
</dbReference>
<dbReference type="CDD" id="cd17535">
    <property type="entry name" value="REC_NarL-like"/>
    <property type="match status" value="1"/>
</dbReference>
<keyword evidence="9" id="KW-1185">Reference proteome</keyword>
<dbReference type="Proteomes" id="UP001142400">
    <property type="component" value="Unassembled WGS sequence"/>
</dbReference>
<evidence type="ECO:0000256" key="2">
    <source>
        <dbReference type="ARBA" id="ARBA00023015"/>
    </source>
</evidence>
<dbReference type="CDD" id="cd06170">
    <property type="entry name" value="LuxR_C_like"/>
    <property type="match status" value="1"/>
</dbReference>
<keyword evidence="2" id="KW-0805">Transcription regulation</keyword>
<dbReference type="Pfam" id="PF00196">
    <property type="entry name" value="GerE"/>
    <property type="match status" value="1"/>
</dbReference>
<dbReference type="AlphaFoldDB" id="A0A9X2RZ39"/>
<proteinExistence type="predicted"/>